<organism evidence="1">
    <name type="scientific">Chromera velia CCMP2878</name>
    <dbReference type="NCBI Taxonomy" id="1169474"/>
    <lineage>
        <taxon>Eukaryota</taxon>
        <taxon>Sar</taxon>
        <taxon>Alveolata</taxon>
        <taxon>Colpodellida</taxon>
        <taxon>Chromeraceae</taxon>
        <taxon>Chromera</taxon>
    </lineage>
</organism>
<proteinExistence type="predicted"/>
<name>A0A0G4F082_9ALVE</name>
<gene>
    <name evidence="1" type="ORF">Cvel_14313</name>
</gene>
<dbReference type="VEuPathDB" id="CryptoDB:Cvel_14313"/>
<dbReference type="AlphaFoldDB" id="A0A0G4F082"/>
<sequence length="303" mass="34231">MGGLAEQEGKGIAYVDLKDAFFGKNPAWRQAKDPHGAFVRMVAADEICLQPCFRRKQEAAKASGQSVKKQTQMERWVCACVDESTDQFNFRILPRGRSARTKGNITEFIIDTCAVCTELCTDALKAYCPKTLARAGILTTKCNHGKREYVKKDEKDSQGNPKSSLKMESLFNRIRLFLHLYNLQRQQCTVDEKGNPPLYYYLQEWKFKWEKKLFAAEGGKFGFGELLKALREVSRHHGCKTVREWESGGREVCLFPKANSSKNSGGDADDEADERVEEGLVEEAFKKPECNCGCRDRRVGVSG</sequence>
<protein>
    <submittedName>
        <fullName evidence="1">Uncharacterized protein</fullName>
    </submittedName>
</protein>
<reference evidence="1" key="1">
    <citation type="submission" date="2014-11" db="EMBL/GenBank/DDBJ databases">
        <authorList>
            <person name="Otto D Thomas"/>
            <person name="Naeem Raeece"/>
        </authorList>
    </citation>
    <scope>NUCLEOTIDE SEQUENCE</scope>
</reference>
<dbReference type="EMBL" id="CDMZ01000014">
    <property type="protein sequence ID" value="CEM04502.1"/>
    <property type="molecule type" value="Genomic_DNA"/>
</dbReference>
<dbReference type="PhylomeDB" id="A0A0G4F082"/>
<evidence type="ECO:0000313" key="1">
    <source>
        <dbReference type="EMBL" id="CEM04502.1"/>
    </source>
</evidence>
<accession>A0A0G4F082</accession>